<dbReference type="STRING" id="92696.A0A4R0RHM2"/>
<dbReference type="Proteomes" id="UP000292702">
    <property type="component" value="Unassembled WGS sequence"/>
</dbReference>
<feature type="region of interest" description="Disordered" evidence="1">
    <location>
        <begin position="130"/>
        <end position="160"/>
    </location>
</feature>
<dbReference type="AlphaFoldDB" id="A0A4R0RHM2"/>
<protein>
    <submittedName>
        <fullName evidence="2">Uncharacterized protein</fullName>
    </submittedName>
</protein>
<proteinExistence type="predicted"/>
<dbReference type="OrthoDB" id="3269405at2759"/>
<feature type="region of interest" description="Disordered" evidence="1">
    <location>
        <begin position="1"/>
        <end position="29"/>
    </location>
</feature>
<evidence type="ECO:0000256" key="1">
    <source>
        <dbReference type="SAM" id="MobiDB-lite"/>
    </source>
</evidence>
<evidence type="ECO:0000313" key="3">
    <source>
        <dbReference type="Proteomes" id="UP000292702"/>
    </source>
</evidence>
<name>A0A4R0RHM2_9APHY</name>
<feature type="compositionally biased region" description="Polar residues" evidence="1">
    <location>
        <begin position="132"/>
        <end position="148"/>
    </location>
</feature>
<sequence>MYDPHPPLPPSDQADGLGLDTDLSYSMSNSPRFGSGGSFGYDSSSYSHVNDLPPSNSLLLNTSHGSPSSPFNDPYTFTHESSPTDAHFPGDINYNSAQQPRTELPRIAIPSHFDQSPHFELASPSYLGHHSLTASPSTSGRSNNSPFTPSGMHPLSPAGNPSFFSPPTMMSPYLAPANADTYLGVPHSPVSPSYTGLGLYANMSSKSPAYPSFAPHTPSIASYSPGMDSSHSFDDQPAMGMAPMAYGSSAHQTVLELAALYPVPGVMLPQRTYRPHTQSDRRRYVEEVVLEAPIMFAMQNPTGFGIPCRDALNSKFMRLTGRDDQMFSGRGPSVSIRLMWPGYASWSRQIPTRDFRTPPGPITRAKLAKNVAKTVQRFLDDMADRALEEDADPRWKVGRGSITIDDLEIVGLQHVSMGSWQVHLRVRNQPRGVYTNRADYRDPLKNRARK</sequence>
<gene>
    <name evidence="2" type="ORF">EIP91_001132</name>
</gene>
<evidence type="ECO:0000313" key="2">
    <source>
        <dbReference type="EMBL" id="TCD66622.1"/>
    </source>
</evidence>
<dbReference type="EMBL" id="RWJN01000128">
    <property type="protein sequence ID" value="TCD66622.1"/>
    <property type="molecule type" value="Genomic_DNA"/>
</dbReference>
<feature type="compositionally biased region" description="Pro residues" evidence="1">
    <location>
        <begin position="1"/>
        <end position="10"/>
    </location>
</feature>
<comment type="caution">
    <text evidence="2">The sequence shown here is derived from an EMBL/GenBank/DDBJ whole genome shotgun (WGS) entry which is preliminary data.</text>
</comment>
<keyword evidence="3" id="KW-1185">Reference proteome</keyword>
<accession>A0A4R0RHM2</accession>
<reference evidence="2 3" key="1">
    <citation type="submission" date="2018-11" db="EMBL/GenBank/DDBJ databases">
        <title>Genome assembly of Steccherinum ochraceum LE-BIN_3174, the white-rot fungus of the Steccherinaceae family (The Residual Polyporoid clade, Polyporales, Basidiomycota).</title>
        <authorList>
            <person name="Fedorova T.V."/>
            <person name="Glazunova O.A."/>
            <person name="Landesman E.O."/>
            <person name="Moiseenko K.V."/>
            <person name="Psurtseva N.V."/>
            <person name="Savinova O.S."/>
            <person name="Shakhova N.V."/>
            <person name="Tyazhelova T.V."/>
            <person name="Vasina D.V."/>
        </authorList>
    </citation>
    <scope>NUCLEOTIDE SEQUENCE [LARGE SCALE GENOMIC DNA]</scope>
    <source>
        <strain evidence="2 3">LE-BIN_3174</strain>
    </source>
</reference>
<organism evidence="2 3">
    <name type="scientific">Steccherinum ochraceum</name>
    <dbReference type="NCBI Taxonomy" id="92696"/>
    <lineage>
        <taxon>Eukaryota</taxon>
        <taxon>Fungi</taxon>
        <taxon>Dikarya</taxon>
        <taxon>Basidiomycota</taxon>
        <taxon>Agaricomycotina</taxon>
        <taxon>Agaricomycetes</taxon>
        <taxon>Polyporales</taxon>
        <taxon>Steccherinaceae</taxon>
        <taxon>Steccherinum</taxon>
    </lineage>
</organism>